<proteinExistence type="predicted"/>
<reference evidence="2 3" key="1">
    <citation type="submission" date="2018-10" db="EMBL/GenBank/DDBJ databases">
        <title>Sequencing the genomes of 1000 actinobacteria strains.</title>
        <authorList>
            <person name="Klenk H.-P."/>
        </authorList>
    </citation>
    <scope>NUCLEOTIDE SEQUENCE [LARGE SCALE GENOMIC DNA]</scope>
    <source>
        <strain evidence="2 3">DSM 43800</strain>
    </source>
</reference>
<evidence type="ECO:0000259" key="1">
    <source>
        <dbReference type="PROSITE" id="PS50943"/>
    </source>
</evidence>
<evidence type="ECO:0000313" key="2">
    <source>
        <dbReference type="EMBL" id="RKT51719.1"/>
    </source>
</evidence>
<feature type="domain" description="HTH cro/C1-type" evidence="1">
    <location>
        <begin position="17"/>
        <end position="66"/>
    </location>
</feature>
<keyword evidence="3" id="KW-1185">Reference proteome</keyword>
<dbReference type="InterPro" id="IPR001387">
    <property type="entry name" value="Cro/C1-type_HTH"/>
</dbReference>
<dbReference type="GO" id="GO:0003677">
    <property type="term" value="F:DNA binding"/>
    <property type="evidence" value="ECO:0007669"/>
    <property type="project" value="InterPro"/>
</dbReference>
<dbReference type="InterPro" id="IPR043917">
    <property type="entry name" value="DUF5753"/>
</dbReference>
<evidence type="ECO:0000313" key="3">
    <source>
        <dbReference type="Proteomes" id="UP000282084"/>
    </source>
</evidence>
<sequence>MGMAEQTVERRQLGLALARLRDDAGRSQLEAGRAIGRSAGRISQIEHGKGTLGPDELIKLLDFYEVGNDERATILALGTASRRRVKPRGYLDVLPQPFKRLGELQAAAEVISWYECGVMPGLVQSPQYIRSLLGSADSIFWEASEEETSERIEFRLAQQRLVLESQSPRKINLIFTEDTLHHVVGGPSVMRGQVLHLLQMMEEYPMLDVRVVPNAVPDNPALGGGLVVLDFPEGTPVAFVSTLYGAYTYYHQPSDIQPMRRIFERVHQLALSAENTRSLLVNTL</sequence>
<dbReference type="InterPro" id="IPR010982">
    <property type="entry name" value="Lambda_DNA-bd_dom_sf"/>
</dbReference>
<dbReference type="Pfam" id="PF13560">
    <property type="entry name" value="HTH_31"/>
    <property type="match status" value="1"/>
</dbReference>
<dbReference type="Proteomes" id="UP000282084">
    <property type="component" value="Unassembled WGS sequence"/>
</dbReference>
<comment type="caution">
    <text evidence="2">The sequence shown here is derived from an EMBL/GenBank/DDBJ whole genome shotgun (WGS) entry which is preliminary data.</text>
</comment>
<dbReference type="CDD" id="cd00093">
    <property type="entry name" value="HTH_XRE"/>
    <property type="match status" value="1"/>
</dbReference>
<dbReference type="PROSITE" id="PS50943">
    <property type="entry name" value="HTH_CROC1"/>
    <property type="match status" value="1"/>
</dbReference>
<dbReference type="OrthoDB" id="3436020at2"/>
<dbReference type="EMBL" id="RBXO01000001">
    <property type="protein sequence ID" value="RKT51719.1"/>
    <property type="molecule type" value="Genomic_DNA"/>
</dbReference>
<dbReference type="SMART" id="SM00530">
    <property type="entry name" value="HTH_XRE"/>
    <property type="match status" value="1"/>
</dbReference>
<protein>
    <submittedName>
        <fullName evidence="2">Helix-turn-helix protein</fullName>
    </submittedName>
</protein>
<dbReference type="AlphaFoldDB" id="A0A495VQP7"/>
<dbReference type="RefSeq" id="WP_121000759.1">
    <property type="nucleotide sequence ID" value="NZ_RBXO01000001.1"/>
</dbReference>
<name>A0A495VQP7_9PSEU</name>
<accession>A0A495VQP7</accession>
<organism evidence="2 3">
    <name type="scientific">Saccharothrix australiensis</name>
    <dbReference type="NCBI Taxonomy" id="2072"/>
    <lineage>
        <taxon>Bacteria</taxon>
        <taxon>Bacillati</taxon>
        <taxon>Actinomycetota</taxon>
        <taxon>Actinomycetes</taxon>
        <taxon>Pseudonocardiales</taxon>
        <taxon>Pseudonocardiaceae</taxon>
        <taxon>Saccharothrix</taxon>
    </lineage>
</organism>
<dbReference type="Gene3D" id="1.10.260.40">
    <property type="entry name" value="lambda repressor-like DNA-binding domains"/>
    <property type="match status" value="1"/>
</dbReference>
<dbReference type="SUPFAM" id="SSF47413">
    <property type="entry name" value="lambda repressor-like DNA-binding domains"/>
    <property type="match status" value="1"/>
</dbReference>
<gene>
    <name evidence="2" type="ORF">C8E97_0203</name>
</gene>
<dbReference type="Pfam" id="PF19054">
    <property type="entry name" value="DUF5753"/>
    <property type="match status" value="1"/>
</dbReference>